<dbReference type="EMBL" id="SNZB01000003">
    <property type="protein sequence ID" value="TDR20381.1"/>
    <property type="molecule type" value="Genomic_DNA"/>
</dbReference>
<dbReference type="InterPro" id="IPR038765">
    <property type="entry name" value="Papain-like_cys_pep_sf"/>
</dbReference>
<dbReference type="Gene3D" id="3.90.1720.10">
    <property type="entry name" value="endopeptidase domain like (from Nostoc punctiforme)"/>
    <property type="match status" value="1"/>
</dbReference>
<keyword evidence="4" id="KW-0378">Hydrolase</keyword>
<keyword evidence="3" id="KW-0732">Signal</keyword>
<keyword evidence="8" id="KW-1185">Reference proteome</keyword>
<dbReference type="Proteomes" id="UP000295724">
    <property type="component" value="Unassembled WGS sequence"/>
</dbReference>
<evidence type="ECO:0000256" key="4">
    <source>
        <dbReference type="ARBA" id="ARBA00022801"/>
    </source>
</evidence>
<evidence type="ECO:0000313" key="8">
    <source>
        <dbReference type="Proteomes" id="UP000295724"/>
    </source>
</evidence>
<dbReference type="InterPro" id="IPR000064">
    <property type="entry name" value="NLP_P60_dom"/>
</dbReference>
<dbReference type="PANTHER" id="PTHR47360">
    <property type="entry name" value="MUREIN DD-ENDOPEPTIDASE MEPS/MUREIN LD-CARBOXYPEPTIDASE"/>
    <property type="match status" value="1"/>
</dbReference>
<evidence type="ECO:0000259" key="6">
    <source>
        <dbReference type="PROSITE" id="PS51935"/>
    </source>
</evidence>
<dbReference type="RefSeq" id="WP_099018236.1">
    <property type="nucleotide sequence ID" value="NZ_NIHB01000001.1"/>
</dbReference>
<proteinExistence type="inferred from homology"/>
<dbReference type="PANTHER" id="PTHR47360:SF1">
    <property type="entry name" value="ENDOPEPTIDASE NLPC-RELATED"/>
    <property type="match status" value="1"/>
</dbReference>
<gene>
    <name evidence="7" type="ORF">C8D91_1353</name>
</gene>
<evidence type="ECO:0000256" key="5">
    <source>
        <dbReference type="ARBA" id="ARBA00022807"/>
    </source>
</evidence>
<keyword evidence="2" id="KW-0645">Protease</keyword>
<dbReference type="PROSITE" id="PS51935">
    <property type="entry name" value="NLPC_P60"/>
    <property type="match status" value="1"/>
</dbReference>
<organism evidence="7 8">
    <name type="scientific">Marinicella litoralis</name>
    <dbReference type="NCBI Taxonomy" id="644220"/>
    <lineage>
        <taxon>Bacteria</taxon>
        <taxon>Pseudomonadati</taxon>
        <taxon>Pseudomonadota</taxon>
        <taxon>Gammaproteobacteria</taxon>
        <taxon>Lysobacterales</taxon>
        <taxon>Marinicellaceae</taxon>
        <taxon>Marinicella</taxon>
    </lineage>
</organism>
<dbReference type="AlphaFoldDB" id="A0A4V3DI15"/>
<evidence type="ECO:0000313" key="7">
    <source>
        <dbReference type="EMBL" id="TDR20381.1"/>
    </source>
</evidence>
<evidence type="ECO:0000256" key="3">
    <source>
        <dbReference type="ARBA" id="ARBA00022729"/>
    </source>
</evidence>
<reference evidence="7 8" key="1">
    <citation type="submission" date="2019-03" db="EMBL/GenBank/DDBJ databases">
        <title>Genomic Encyclopedia of Type Strains, Phase IV (KMG-IV): sequencing the most valuable type-strain genomes for metagenomic binning, comparative biology and taxonomic classification.</title>
        <authorList>
            <person name="Goeker M."/>
        </authorList>
    </citation>
    <scope>NUCLEOTIDE SEQUENCE [LARGE SCALE GENOMIC DNA]</scope>
    <source>
        <strain evidence="7 8">DSM 25488</strain>
    </source>
</reference>
<keyword evidence="7" id="KW-0449">Lipoprotein</keyword>
<dbReference type="Pfam" id="PF00877">
    <property type="entry name" value="NLPC_P60"/>
    <property type="match status" value="1"/>
</dbReference>
<comment type="similarity">
    <text evidence="1">Belongs to the peptidase C40 family.</text>
</comment>
<dbReference type="SUPFAM" id="SSF54001">
    <property type="entry name" value="Cysteine proteinases"/>
    <property type="match status" value="1"/>
</dbReference>
<dbReference type="GO" id="GO:0008234">
    <property type="term" value="F:cysteine-type peptidase activity"/>
    <property type="evidence" value="ECO:0007669"/>
    <property type="project" value="UniProtKB-KW"/>
</dbReference>
<feature type="domain" description="NlpC/P60" evidence="6">
    <location>
        <begin position="26"/>
        <end position="149"/>
    </location>
</feature>
<dbReference type="GO" id="GO:0006508">
    <property type="term" value="P:proteolysis"/>
    <property type="evidence" value="ECO:0007669"/>
    <property type="project" value="UniProtKB-KW"/>
</dbReference>
<sequence>MRIYFLVLILLCLYGCQHTVDSIDESTVLNKLYERHEQWQGVPYQLGGMSQQGIDCSGFVALTFAEMFDLNLPRTTHLQSQIKGQIPLDMIQAGDLLFFKIPQQKKYYHVGIYLEAGLFLHASTLKGVMISDLKTDYWQHSFWQATRVLD</sequence>
<protein>
    <submittedName>
        <fullName evidence="7">Putative lipoprotein NlpC</fullName>
    </submittedName>
</protein>
<comment type="caution">
    <text evidence="7">The sequence shown here is derived from an EMBL/GenBank/DDBJ whole genome shotgun (WGS) entry which is preliminary data.</text>
</comment>
<evidence type="ECO:0000256" key="2">
    <source>
        <dbReference type="ARBA" id="ARBA00022670"/>
    </source>
</evidence>
<name>A0A4V3DI15_9GAMM</name>
<evidence type="ECO:0000256" key="1">
    <source>
        <dbReference type="ARBA" id="ARBA00007074"/>
    </source>
</evidence>
<accession>A0A4V3DI15</accession>
<dbReference type="InterPro" id="IPR052062">
    <property type="entry name" value="Murein_DD/LD_carboxypeptidase"/>
</dbReference>
<dbReference type="OrthoDB" id="9807055at2"/>
<keyword evidence="5" id="KW-0788">Thiol protease</keyword>